<keyword evidence="2" id="KW-0560">Oxidoreductase</keyword>
<keyword evidence="1" id="KW-0732">Signal</keyword>
<feature type="compositionally biased region" description="Basic residues" evidence="5">
    <location>
        <begin position="764"/>
        <end position="779"/>
    </location>
</feature>
<feature type="region of interest" description="Disordered" evidence="5">
    <location>
        <begin position="715"/>
        <end position="829"/>
    </location>
</feature>
<dbReference type="GO" id="GO:0016491">
    <property type="term" value="F:oxidoreductase activity"/>
    <property type="evidence" value="ECO:0007669"/>
    <property type="project" value="UniProtKB-KW"/>
</dbReference>
<dbReference type="EMBL" id="CM008973">
    <property type="protein sequence ID" value="PNW75948.1"/>
    <property type="molecule type" value="Genomic_DNA"/>
</dbReference>
<feature type="compositionally biased region" description="Polar residues" evidence="5">
    <location>
        <begin position="338"/>
        <end position="348"/>
    </location>
</feature>
<dbReference type="AlphaFoldDB" id="A0A2K3D5Z2"/>
<feature type="region of interest" description="Disordered" evidence="5">
    <location>
        <begin position="673"/>
        <end position="700"/>
    </location>
</feature>
<feature type="region of interest" description="Disordered" evidence="5">
    <location>
        <begin position="958"/>
        <end position="1016"/>
    </location>
</feature>
<proteinExistence type="predicted"/>
<evidence type="ECO:0000313" key="6">
    <source>
        <dbReference type="EMBL" id="PNW75948.1"/>
    </source>
</evidence>
<evidence type="ECO:0000256" key="3">
    <source>
        <dbReference type="ARBA" id="ARBA00023157"/>
    </source>
</evidence>
<dbReference type="GeneID" id="66055826"/>
<feature type="region of interest" description="Disordered" evidence="5">
    <location>
        <begin position="871"/>
        <end position="939"/>
    </location>
</feature>
<feature type="compositionally biased region" description="Gly residues" evidence="5">
    <location>
        <begin position="608"/>
        <end position="622"/>
    </location>
</feature>
<evidence type="ECO:0000256" key="4">
    <source>
        <dbReference type="ARBA" id="ARBA00023284"/>
    </source>
</evidence>
<evidence type="ECO:0000313" key="7">
    <source>
        <dbReference type="Proteomes" id="UP000006906"/>
    </source>
</evidence>
<organism evidence="6 7">
    <name type="scientific">Chlamydomonas reinhardtii</name>
    <name type="common">Chlamydomonas smithii</name>
    <dbReference type="NCBI Taxonomy" id="3055"/>
    <lineage>
        <taxon>Eukaryota</taxon>
        <taxon>Viridiplantae</taxon>
        <taxon>Chlorophyta</taxon>
        <taxon>core chlorophytes</taxon>
        <taxon>Chlorophyceae</taxon>
        <taxon>CS clade</taxon>
        <taxon>Chlamydomonadales</taxon>
        <taxon>Chlamydomonadaceae</taxon>
        <taxon>Chlamydomonas</taxon>
    </lineage>
</organism>
<feature type="region of interest" description="Disordered" evidence="5">
    <location>
        <begin position="533"/>
        <end position="553"/>
    </location>
</feature>
<dbReference type="SUPFAM" id="SSF52833">
    <property type="entry name" value="Thioredoxin-like"/>
    <property type="match status" value="1"/>
</dbReference>
<feature type="region of interest" description="Disordered" evidence="5">
    <location>
        <begin position="217"/>
        <end position="311"/>
    </location>
</feature>
<feature type="compositionally biased region" description="Low complexity" evidence="5">
    <location>
        <begin position="995"/>
        <end position="1006"/>
    </location>
</feature>
<feature type="compositionally biased region" description="Low complexity" evidence="5">
    <location>
        <begin position="244"/>
        <end position="259"/>
    </location>
</feature>
<keyword evidence="7" id="KW-1185">Reference proteome</keyword>
<sequence>MSICAQASFEVHWVPFSWGPNAPKEGVSKWEYLTGVVGAQKLQELYPVASKAYEKEGLRLTLEGLTGCNMDAHRLLAWAADRHGHRRAWDLLEGIYNAYHCHGLYVGSSPEGHVNLLAAAERAGLPRAEAAAVLAEPGVYAERVQSDMAAHKGVKAIPRVEIAGRLRLSGCKTVEQYVTAIRAALRDMEDEQAPAAGSPRCARQREDAAGTALLPQLHSAPCSPWPSAGALRPQPQPRSGSPVPQAQLPSQPKPQAQQSQPPPHPPQQPPSPQARPLAATGSPPRCQAQAQAPGPGAGSGSGPGPKRASPSLTLAATRSPAANPLQQLLQAHAAAAATTSRFQRSSSGPHMLHHRTLTGGGGGGGVGVGDGGTAGGGRPQQASGLRTTRRQFGSGLHADCSAHAGTEVLQVRVTAAPGVESGCPSASAPVTWMDSVEPMSPTEGLPSAGASASIDGTGAGSDGRGGGRTPGAFAKSSDGGVTGGGCPAAASPRTRMARVSSDRDGPSSAGAASYSSPVRGAYGVMDVAVEDVSSPVGSPAEQQQQPRRYRRPPAKGKSLLQLVRSDLAAGAGAGGGGGGGVLVGGDRSERVESAVQVLQLLHSNLLGGGGASSGSSGGGGGRDVSPSSRSLLAGRLGVGGSSNRVRVGATDREGALIATALQRKTFRERVVASSDGTTDVFPQPGMLGSPGEDGGVGGGGVGRLGRAAAMAVRAAGGGGGGGDGDGDRSAAVTSPGGPTAGGSGPTLKHGATGRSLLGVGSTSSHHHLHHHYQHPHQHSPQRVQYDRSASLGLGGGVSPSGGSGVSPSGGGAGSDSGSTGAGAGGLANSAPGPPTRFSCNGGAALIPSMVGGAAAAVATVGSGGQVVGGAGTNRSLSPGNQVLHVSPSGRLPATQEAGGRAADAVGAAPPHFASGPLTLAAAPPAPPAGGATSTGAAAAAGAMPPPVRLVLDTAASAGGRGAAAGSSDGRDSQGVPLAHTGGLNTVALSPGGGASSRLVSASRSPSGAPPSPSVLSLTPRLALSEVAAVTSLLSGSPRAGGTAGAAGSGATPTPSPPHSHASNKVAPAPVTISVSARLPEVAAPPSGPAPQLLLSSSSAPAVAQPPSPQALQPQPPSQPQALQPPQPAGSKPAGRVVTLTGTRAVGAGSVPSVAGPSSPGTGSGWAGAPGPAAGAAANGESRTTSGNSSIGDGASSAGGSRRKLKSFLPPLLARLFG</sequence>
<feature type="region of interest" description="Disordered" evidence="5">
    <location>
        <begin position="331"/>
        <end position="386"/>
    </location>
</feature>
<feature type="compositionally biased region" description="Gly residues" evidence="5">
    <location>
        <begin position="457"/>
        <end position="469"/>
    </location>
</feature>
<dbReference type="OrthoDB" id="1930760at2759"/>
<feature type="compositionally biased region" description="Gly residues" evidence="5">
    <location>
        <begin position="358"/>
        <end position="378"/>
    </location>
</feature>
<evidence type="ECO:0000256" key="2">
    <source>
        <dbReference type="ARBA" id="ARBA00023002"/>
    </source>
</evidence>
<dbReference type="RefSeq" id="XP_042918944.1">
    <property type="nucleotide sequence ID" value="XM_043069047.1"/>
</dbReference>
<keyword evidence="4" id="KW-0676">Redox-active center</keyword>
<dbReference type="PANTHER" id="PTHR13887">
    <property type="entry name" value="GLUTATHIONE S-TRANSFERASE KAPPA"/>
    <property type="match status" value="1"/>
</dbReference>
<dbReference type="Proteomes" id="UP000006906">
    <property type="component" value="Chromosome 12"/>
</dbReference>
<feature type="region of interest" description="Disordered" evidence="5">
    <location>
        <begin position="438"/>
        <end position="516"/>
    </location>
</feature>
<dbReference type="ExpressionAtlas" id="A0A2K3D5Z2">
    <property type="expression patterns" value="baseline and differential"/>
</dbReference>
<dbReference type="KEGG" id="cre:CHLRE_12g553650v5"/>
<feature type="compositionally biased region" description="Gly residues" evidence="5">
    <location>
        <begin position="691"/>
        <end position="700"/>
    </location>
</feature>
<reference evidence="6 7" key="1">
    <citation type="journal article" date="2007" name="Science">
        <title>The Chlamydomonas genome reveals the evolution of key animal and plant functions.</title>
        <authorList>
            <person name="Merchant S.S."/>
            <person name="Prochnik S.E."/>
            <person name="Vallon O."/>
            <person name="Harris E.H."/>
            <person name="Karpowicz S.J."/>
            <person name="Witman G.B."/>
            <person name="Terry A."/>
            <person name="Salamov A."/>
            <person name="Fritz-Laylin L.K."/>
            <person name="Marechal-Drouard L."/>
            <person name="Marshall W.F."/>
            <person name="Qu L.H."/>
            <person name="Nelson D.R."/>
            <person name="Sanderfoot A.A."/>
            <person name="Spalding M.H."/>
            <person name="Kapitonov V.V."/>
            <person name="Ren Q."/>
            <person name="Ferris P."/>
            <person name="Lindquist E."/>
            <person name="Shapiro H."/>
            <person name="Lucas S.M."/>
            <person name="Grimwood J."/>
            <person name="Schmutz J."/>
            <person name="Cardol P."/>
            <person name="Cerutti H."/>
            <person name="Chanfreau G."/>
            <person name="Chen C.L."/>
            <person name="Cognat V."/>
            <person name="Croft M.T."/>
            <person name="Dent R."/>
            <person name="Dutcher S."/>
            <person name="Fernandez E."/>
            <person name="Fukuzawa H."/>
            <person name="Gonzalez-Ballester D."/>
            <person name="Gonzalez-Halphen D."/>
            <person name="Hallmann A."/>
            <person name="Hanikenne M."/>
            <person name="Hippler M."/>
            <person name="Inwood W."/>
            <person name="Jabbari K."/>
            <person name="Kalanon M."/>
            <person name="Kuras R."/>
            <person name="Lefebvre P.A."/>
            <person name="Lemaire S.D."/>
            <person name="Lobanov A.V."/>
            <person name="Lohr M."/>
            <person name="Manuell A."/>
            <person name="Meier I."/>
            <person name="Mets L."/>
            <person name="Mittag M."/>
            <person name="Mittelmeier T."/>
            <person name="Moroney J.V."/>
            <person name="Moseley J."/>
            <person name="Napoli C."/>
            <person name="Nedelcu A.M."/>
            <person name="Niyogi K."/>
            <person name="Novoselov S.V."/>
            <person name="Paulsen I.T."/>
            <person name="Pazour G."/>
            <person name="Purton S."/>
            <person name="Ral J.P."/>
            <person name="Riano-Pachon D.M."/>
            <person name="Riekhof W."/>
            <person name="Rymarquis L."/>
            <person name="Schroda M."/>
            <person name="Stern D."/>
            <person name="Umen J."/>
            <person name="Willows R."/>
            <person name="Wilson N."/>
            <person name="Zimmer S.L."/>
            <person name="Allmer J."/>
            <person name="Balk J."/>
            <person name="Bisova K."/>
            <person name="Chen C.J."/>
            <person name="Elias M."/>
            <person name="Gendler K."/>
            <person name="Hauser C."/>
            <person name="Lamb M.R."/>
            <person name="Ledford H."/>
            <person name="Long J.C."/>
            <person name="Minagawa J."/>
            <person name="Page M.D."/>
            <person name="Pan J."/>
            <person name="Pootakham W."/>
            <person name="Roje S."/>
            <person name="Rose A."/>
            <person name="Stahlberg E."/>
            <person name="Terauchi A.M."/>
            <person name="Yang P."/>
            <person name="Ball S."/>
            <person name="Bowler C."/>
            <person name="Dieckmann C.L."/>
            <person name="Gladyshev V.N."/>
            <person name="Green P."/>
            <person name="Jorgensen R."/>
            <person name="Mayfield S."/>
            <person name="Mueller-Roeber B."/>
            <person name="Rajamani S."/>
            <person name="Sayre R.T."/>
            <person name="Brokstein P."/>
            <person name="Dubchak I."/>
            <person name="Goodstein D."/>
            <person name="Hornick L."/>
            <person name="Huang Y.W."/>
            <person name="Jhaveri J."/>
            <person name="Luo Y."/>
            <person name="Martinez D."/>
            <person name="Ngau W.C."/>
            <person name="Otillar B."/>
            <person name="Poliakov A."/>
            <person name="Porter A."/>
            <person name="Szajkowski L."/>
            <person name="Werner G."/>
            <person name="Zhou K."/>
            <person name="Grigoriev I.V."/>
            <person name="Rokhsar D.S."/>
            <person name="Grossman A.R."/>
        </authorList>
    </citation>
    <scope>NUCLEOTIDE SEQUENCE [LARGE SCALE GENOMIC DNA]</scope>
    <source>
        <strain evidence="7">CC-503</strain>
    </source>
</reference>
<dbReference type="Gene3D" id="3.40.30.10">
    <property type="entry name" value="Glutaredoxin"/>
    <property type="match status" value="1"/>
</dbReference>
<feature type="compositionally biased region" description="Low complexity" evidence="5">
    <location>
        <begin position="1089"/>
        <end position="1102"/>
    </location>
</feature>
<feature type="region of interest" description="Disordered" evidence="5">
    <location>
        <begin position="608"/>
        <end position="637"/>
    </location>
</feature>
<keyword evidence="3" id="KW-1015">Disulfide bond</keyword>
<evidence type="ECO:0000256" key="5">
    <source>
        <dbReference type="SAM" id="MobiDB-lite"/>
    </source>
</evidence>
<name>A0A2K3D5Z2_CHLRE</name>
<feature type="compositionally biased region" description="Low complexity" evidence="5">
    <location>
        <begin position="1144"/>
        <end position="1160"/>
    </location>
</feature>
<feature type="compositionally biased region" description="Low complexity" evidence="5">
    <location>
        <begin position="1048"/>
        <end position="1062"/>
    </location>
</feature>
<feature type="region of interest" description="Disordered" evidence="5">
    <location>
        <begin position="1081"/>
        <end position="1209"/>
    </location>
</feature>
<dbReference type="InterPro" id="IPR036249">
    <property type="entry name" value="Thioredoxin-like_sf"/>
</dbReference>
<evidence type="ECO:0000256" key="1">
    <source>
        <dbReference type="ARBA" id="ARBA00022729"/>
    </source>
</evidence>
<feature type="compositionally biased region" description="Low complexity" evidence="5">
    <location>
        <begin position="506"/>
        <end position="516"/>
    </location>
</feature>
<gene>
    <name evidence="6" type="ORF">CHLRE_12g553650v5</name>
</gene>
<feature type="compositionally biased region" description="Low complexity" evidence="5">
    <location>
        <begin position="897"/>
        <end position="939"/>
    </location>
</feature>
<dbReference type="Gramene" id="PNW75948">
    <property type="protein sequence ID" value="PNW75948"/>
    <property type="gene ID" value="CHLRE_12g553650v5"/>
</dbReference>
<feature type="region of interest" description="Disordered" evidence="5">
    <location>
        <begin position="1034"/>
        <end position="1065"/>
    </location>
</feature>
<feature type="compositionally biased region" description="Pro residues" evidence="5">
    <location>
        <begin position="1103"/>
        <end position="1127"/>
    </location>
</feature>
<dbReference type="STRING" id="3055.A0A2K3D5Z2"/>
<feature type="compositionally biased region" description="Low complexity" evidence="5">
    <location>
        <begin position="1168"/>
        <end position="1199"/>
    </location>
</feature>
<dbReference type="InParanoid" id="A0A2K3D5Z2"/>
<dbReference type="PANTHER" id="PTHR13887:SF14">
    <property type="entry name" value="DISULFIDE BOND FORMATION PROTEIN D"/>
    <property type="match status" value="1"/>
</dbReference>
<protein>
    <submittedName>
        <fullName evidence="6">Uncharacterized protein</fullName>
    </submittedName>
</protein>
<accession>A0A2K3D5Z2</accession>
<feature type="compositionally biased region" description="Pro residues" evidence="5">
    <location>
        <begin position="260"/>
        <end position="273"/>
    </location>
</feature>
<feature type="compositionally biased region" description="Low complexity" evidence="5">
    <location>
        <begin position="282"/>
        <end position="294"/>
    </location>
</feature>
<feature type="compositionally biased region" description="Gly residues" evidence="5">
    <location>
        <begin position="792"/>
        <end position="825"/>
    </location>
</feature>